<dbReference type="Pfam" id="PF00072">
    <property type="entry name" value="Response_reg"/>
    <property type="match status" value="1"/>
</dbReference>
<evidence type="ECO:0000259" key="9">
    <source>
        <dbReference type="PROSITE" id="PS50112"/>
    </source>
</evidence>
<proteinExistence type="predicted"/>
<comment type="catalytic activity">
    <reaction evidence="1">
        <text>ATP + protein L-histidine = ADP + protein N-phospho-L-histidine.</text>
        <dbReference type="EC" id="2.7.13.3"/>
    </reaction>
</comment>
<dbReference type="InterPro" id="IPR003661">
    <property type="entry name" value="HisK_dim/P_dom"/>
</dbReference>
<evidence type="ECO:0000256" key="3">
    <source>
        <dbReference type="ARBA" id="ARBA00022500"/>
    </source>
</evidence>
<dbReference type="InterPro" id="IPR001789">
    <property type="entry name" value="Sig_transdc_resp-reg_receiver"/>
</dbReference>
<dbReference type="SUPFAM" id="SSF47384">
    <property type="entry name" value="Homodimeric domain of signal transducing histidine kinase"/>
    <property type="match status" value="1"/>
</dbReference>
<dbReference type="Pfam" id="PF13426">
    <property type="entry name" value="PAS_9"/>
    <property type="match status" value="1"/>
</dbReference>
<dbReference type="Pfam" id="PF03705">
    <property type="entry name" value="CheR_N"/>
    <property type="match status" value="1"/>
</dbReference>
<dbReference type="InterPro" id="IPR035965">
    <property type="entry name" value="PAS-like_dom_sf"/>
</dbReference>
<evidence type="ECO:0000313" key="13">
    <source>
        <dbReference type="EMBL" id="SFU23985.1"/>
    </source>
</evidence>
<evidence type="ECO:0000256" key="2">
    <source>
        <dbReference type="ARBA" id="ARBA00012438"/>
    </source>
</evidence>
<dbReference type="InterPro" id="IPR011006">
    <property type="entry name" value="CheY-like_superfamily"/>
</dbReference>
<dbReference type="InterPro" id="IPR036890">
    <property type="entry name" value="HATPase_C_sf"/>
</dbReference>
<dbReference type="Pfam" id="PF01739">
    <property type="entry name" value="CheR"/>
    <property type="match status" value="1"/>
</dbReference>
<dbReference type="Gene3D" id="3.40.50.2300">
    <property type="match status" value="1"/>
</dbReference>
<dbReference type="InterPro" id="IPR022642">
    <property type="entry name" value="CheR_C"/>
</dbReference>
<feature type="domain" description="Response regulatory" evidence="8">
    <location>
        <begin position="1231"/>
        <end position="1347"/>
    </location>
</feature>
<keyword evidence="3 4" id="KW-0145">Chemotaxis</keyword>
<dbReference type="Pfam" id="PF02518">
    <property type="entry name" value="HATPase_c"/>
    <property type="match status" value="1"/>
</dbReference>
<dbReference type="SUPFAM" id="SSF52172">
    <property type="entry name" value="CheY-like"/>
    <property type="match status" value="1"/>
</dbReference>
<dbReference type="NCBIfam" id="TIGR00229">
    <property type="entry name" value="sensory_box"/>
    <property type="match status" value="1"/>
</dbReference>
<dbReference type="InterPro" id="IPR035909">
    <property type="entry name" value="CheB_C"/>
</dbReference>
<dbReference type="PRINTS" id="PR00996">
    <property type="entry name" value="CHERMTFRASE"/>
</dbReference>
<feature type="domain" description="CheR-type methyltransferase" evidence="12">
    <location>
        <begin position="213"/>
        <end position="451"/>
    </location>
</feature>
<dbReference type="SUPFAM" id="SSF47757">
    <property type="entry name" value="Chemotaxis receptor methyltransferase CheR, N-terminal domain"/>
    <property type="match status" value="1"/>
</dbReference>
<dbReference type="SMART" id="SM00387">
    <property type="entry name" value="HATPase_c"/>
    <property type="match status" value="1"/>
</dbReference>
<keyword evidence="5" id="KW-0597">Phosphoprotein</keyword>
<dbReference type="GO" id="GO:0006935">
    <property type="term" value="P:chemotaxis"/>
    <property type="evidence" value="ECO:0007669"/>
    <property type="project" value="UniProtKB-UniRule"/>
</dbReference>
<dbReference type="InterPro" id="IPR005467">
    <property type="entry name" value="His_kinase_dom"/>
</dbReference>
<dbReference type="GO" id="GO:0008984">
    <property type="term" value="F:protein-glutamate methylesterase activity"/>
    <property type="evidence" value="ECO:0007669"/>
    <property type="project" value="InterPro"/>
</dbReference>
<feature type="region of interest" description="Disordered" evidence="6">
    <location>
        <begin position="663"/>
        <end position="697"/>
    </location>
</feature>
<dbReference type="Pfam" id="PF00512">
    <property type="entry name" value="HisKA"/>
    <property type="match status" value="1"/>
</dbReference>
<feature type="domain" description="Histidine kinase" evidence="7">
    <location>
        <begin position="990"/>
        <end position="1210"/>
    </location>
</feature>
<dbReference type="SMART" id="SM00448">
    <property type="entry name" value="REC"/>
    <property type="match status" value="1"/>
</dbReference>
<accession>A0A1I7EJC9</accession>
<feature type="active site" evidence="4">
    <location>
        <position position="7"/>
    </location>
</feature>
<dbReference type="SMART" id="SM00388">
    <property type="entry name" value="HisKA"/>
    <property type="match status" value="1"/>
</dbReference>
<dbReference type="SUPFAM" id="SSF55785">
    <property type="entry name" value="PYP-like sensor domain (PAS domain)"/>
    <property type="match status" value="3"/>
</dbReference>
<dbReference type="InterPro" id="IPR050903">
    <property type="entry name" value="Bact_Chemotaxis_MeTrfase"/>
</dbReference>
<feature type="compositionally biased region" description="Basic and acidic residues" evidence="6">
    <location>
        <begin position="672"/>
        <end position="695"/>
    </location>
</feature>
<dbReference type="CDD" id="cd00082">
    <property type="entry name" value="HisKA"/>
    <property type="match status" value="1"/>
</dbReference>
<feature type="domain" description="PAS" evidence="9">
    <location>
        <begin position="840"/>
        <end position="897"/>
    </location>
</feature>
<dbReference type="PROSITE" id="PS50110">
    <property type="entry name" value="RESPONSE_REGULATORY"/>
    <property type="match status" value="1"/>
</dbReference>
<dbReference type="PANTHER" id="PTHR24422">
    <property type="entry name" value="CHEMOTAXIS PROTEIN METHYLTRANSFERASE"/>
    <property type="match status" value="1"/>
</dbReference>
<dbReference type="PROSITE" id="PS50112">
    <property type="entry name" value="PAS"/>
    <property type="match status" value="1"/>
</dbReference>
<dbReference type="SMART" id="SM00091">
    <property type="entry name" value="PAS"/>
    <property type="match status" value="3"/>
</dbReference>
<name>A0A1I7EJC9_9BURK</name>
<dbReference type="GO" id="GO:0008757">
    <property type="term" value="F:S-adenosylmethionine-dependent methyltransferase activity"/>
    <property type="evidence" value="ECO:0007669"/>
    <property type="project" value="InterPro"/>
</dbReference>
<dbReference type="Gene3D" id="3.30.565.10">
    <property type="entry name" value="Histidine kinase-like ATPase, C-terminal domain"/>
    <property type="match status" value="1"/>
</dbReference>
<dbReference type="PROSITE" id="PS50113">
    <property type="entry name" value="PAC"/>
    <property type="match status" value="1"/>
</dbReference>
<sequence>MVGIGASAGGIQAPLRFFEQMPQDAGMAFVVVLHLSPRHESRADDVIQRVTAMPVAQVREPTRIEKNHVYLISPSNDLSMADGYLRVTHAERHAGRPVAIDRFFRSLAEVHGSRAISVILSGTGSDDAVGIGRIKECGGITLAQSPGDAEYPEMPQNALASGLVDIALPVVDLPQKLVELWTNARTIQLPADDTASTVVKAPAAANETAEHALQEILSTLRVRTGHDFRHYKRAAVLRRIERRLQVNALPDLPAYEQFLGKHADETRALLRDMLIGVTNFFRDREAFEALEREVMPRILAGKHDEQVRVWVAGCSTGEEAYSVAILLCEEIASGTEADRIQVFATDIDERAIEVARAGRYPDSILTDVPPARLRQFFTHERSGYTVNKLLREKVLFAAHNILRDPPFSQLDLVACRNLLIYLDRTVQRRALQTFHFALQPGGYLFLGSSESAEIAEDLFSPVDKKNRIYRARPVTSGKRVAPSLPVAGRAAQPVSVDVAKPPRQAASYSFAPLHRQVIEHYAAPSILVDRDAEIPHMSEQAGRFQRYVGGEPSHNLLRMINPDLRLELRTALFQVLQHGSSVKVEHVRLSRGDTGSYVNLTVHPFHDDAAGGNVMAVFFDELEDTDSQESQENPEAGLPTDQNPVITHLENELHRTKELLQSNIEQSNVSNEELKASNEELRSATEELETSKEELQSVNEELVTVNAELQTKVEDEARANDDLQNLIASTGIATIFVYRGMRIKRFTAPAVGIFNIIPTDIGRPLLDLTHRLNYPELAQDAAAAFETLKLTEREVSTRDGQWFIARLTPYRTLDDRIDGAVLTLIDITARRQAEAAAQASEERLKFAALTTNDYAIIVQDQDGTIVSWNRGAQNVFGFGEEEALGQPVDLIFSAEDRTQGAPLAERTEAAKSGRADDERWHVRKDGRRIYCSGVMTPIETPGFRGFAKIARDLTDRKSVESQQTVQLELERRVRERAELANRQKDEFFAVLSHELKNPLNLIHVKAEMLSRAAEFREAPLIQDAADVILRAVVGQAKIIDDLLDLSRARTGKLALHLAAVDMASIVHTVVDASAVDAAASGITLSVSGVDTPIPIQADAVRVEQMLWNVIRNALKFTPSGGRVDVVVSHGNGYVSVDVTDTGQGIAPDFLPRVFDMFSQAHTGAGREHGGLGIGLSLVRQLAQMHGGRIEAYSEGIGRGARFCLRLPDIAPASPSPSPRIAVDASVLHGLRVLLVDDSAEGLEGFRALLEMEGAQVRPEPGGKSALAAAKETQFDLVLSDIGMPGMSGYDLIAELRKLPQTATIPAIALTGFGRNKDEAEALQAGFDAHLGKPVSLHALLAAIADIRSRR</sequence>
<organism evidence="13 14">
    <name type="scientific">Paraburkholderia aspalathi</name>
    <dbReference type="NCBI Taxonomy" id="1324617"/>
    <lineage>
        <taxon>Bacteria</taxon>
        <taxon>Pseudomonadati</taxon>
        <taxon>Pseudomonadota</taxon>
        <taxon>Betaproteobacteria</taxon>
        <taxon>Burkholderiales</taxon>
        <taxon>Burkholderiaceae</taxon>
        <taxon>Paraburkholderia</taxon>
    </lineage>
</organism>
<dbReference type="InterPro" id="IPR000780">
    <property type="entry name" value="CheR_MeTrfase"/>
</dbReference>
<dbReference type="InterPro" id="IPR000700">
    <property type="entry name" value="PAS-assoc_C"/>
</dbReference>
<dbReference type="Gene3D" id="3.30.450.20">
    <property type="entry name" value="PAS domain"/>
    <property type="match status" value="2"/>
</dbReference>
<protein>
    <recommendedName>
        <fullName evidence="2">histidine kinase</fullName>
        <ecNumber evidence="2">2.7.13.3</ecNumber>
    </recommendedName>
</protein>
<feature type="active site" evidence="4">
    <location>
        <position position="126"/>
    </location>
</feature>
<dbReference type="Pfam" id="PF01339">
    <property type="entry name" value="CheB_methylest"/>
    <property type="match status" value="1"/>
</dbReference>
<evidence type="ECO:0000256" key="1">
    <source>
        <dbReference type="ARBA" id="ARBA00000085"/>
    </source>
</evidence>
<dbReference type="GO" id="GO:0000156">
    <property type="term" value="F:phosphorelay response regulator activity"/>
    <property type="evidence" value="ECO:0007669"/>
    <property type="project" value="InterPro"/>
</dbReference>
<dbReference type="InterPro" id="IPR000014">
    <property type="entry name" value="PAS"/>
</dbReference>
<dbReference type="Gene3D" id="1.10.287.130">
    <property type="match status" value="1"/>
</dbReference>
<dbReference type="SUPFAM" id="SSF53335">
    <property type="entry name" value="S-adenosyl-L-methionine-dependent methyltransferases"/>
    <property type="match status" value="1"/>
</dbReference>
<evidence type="ECO:0000259" key="7">
    <source>
        <dbReference type="PROSITE" id="PS50109"/>
    </source>
</evidence>
<dbReference type="CDD" id="cd00130">
    <property type="entry name" value="PAS"/>
    <property type="match status" value="2"/>
</dbReference>
<dbReference type="CDD" id="cd16434">
    <property type="entry name" value="CheB-CheR_fusion"/>
    <property type="match status" value="1"/>
</dbReference>
<dbReference type="InterPro" id="IPR000673">
    <property type="entry name" value="Sig_transdc_resp-reg_Me-estase"/>
</dbReference>
<evidence type="ECO:0000256" key="6">
    <source>
        <dbReference type="SAM" id="MobiDB-lite"/>
    </source>
</evidence>
<dbReference type="InterPro" id="IPR003594">
    <property type="entry name" value="HATPase_dom"/>
</dbReference>
<feature type="region of interest" description="Disordered" evidence="6">
    <location>
        <begin position="624"/>
        <end position="643"/>
    </location>
</feature>
<dbReference type="GO" id="GO:0005737">
    <property type="term" value="C:cytoplasm"/>
    <property type="evidence" value="ECO:0007669"/>
    <property type="project" value="InterPro"/>
</dbReference>
<feature type="domain" description="CheB-type methylesterase" evidence="11">
    <location>
        <begin position="1"/>
        <end position="179"/>
    </location>
</feature>
<dbReference type="PROSITE" id="PS50122">
    <property type="entry name" value="CHEB"/>
    <property type="match status" value="1"/>
</dbReference>
<evidence type="ECO:0000313" key="14">
    <source>
        <dbReference type="Proteomes" id="UP000198844"/>
    </source>
</evidence>
<evidence type="ECO:0000259" key="10">
    <source>
        <dbReference type="PROSITE" id="PS50113"/>
    </source>
</evidence>
<evidence type="ECO:0000259" key="11">
    <source>
        <dbReference type="PROSITE" id="PS50122"/>
    </source>
</evidence>
<dbReference type="PROSITE" id="PS50123">
    <property type="entry name" value="CHER"/>
    <property type="match status" value="1"/>
</dbReference>
<evidence type="ECO:0000259" key="8">
    <source>
        <dbReference type="PROSITE" id="PS50110"/>
    </source>
</evidence>
<dbReference type="Proteomes" id="UP000198844">
    <property type="component" value="Unassembled WGS sequence"/>
</dbReference>
<dbReference type="InterPro" id="IPR036097">
    <property type="entry name" value="HisK_dim/P_sf"/>
</dbReference>
<dbReference type="EMBL" id="FPBH01000024">
    <property type="protein sequence ID" value="SFU23985.1"/>
    <property type="molecule type" value="Genomic_DNA"/>
</dbReference>
<reference evidence="13 14" key="1">
    <citation type="submission" date="2016-10" db="EMBL/GenBank/DDBJ databases">
        <authorList>
            <person name="de Groot N.N."/>
        </authorList>
    </citation>
    <scope>NUCLEOTIDE SEQUENCE [LARGE SCALE GENOMIC DNA]</scope>
    <source>
        <strain evidence="13 14">LMG 27731</strain>
    </source>
</reference>
<dbReference type="PANTHER" id="PTHR24422:SF27">
    <property type="entry name" value="PROTEIN-GLUTAMATE O-METHYLTRANSFERASE"/>
    <property type="match status" value="1"/>
</dbReference>
<dbReference type="InterPro" id="IPR029063">
    <property type="entry name" value="SAM-dependent_MTases_sf"/>
</dbReference>
<dbReference type="CDD" id="cd17580">
    <property type="entry name" value="REC_2_DhkD-like"/>
    <property type="match status" value="1"/>
</dbReference>
<feature type="active site" evidence="4">
    <location>
        <position position="34"/>
    </location>
</feature>
<dbReference type="Gene3D" id="3.40.50.180">
    <property type="entry name" value="Methylesterase CheB, C-terminal domain"/>
    <property type="match status" value="1"/>
</dbReference>
<dbReference type="SUPFAM" id="SSF55874">
    <property type="entry name" value="ATPase domain of HSP90 chaperone/DNA topoisomerase II/histidine kinase"/>
    <property type="match status" value="1"/>
</dbReference>
<evidence type="ECO:0000256" key="5">
    <source>
        <dbReference type="PROSITE-ProRule" id="PRU00169"/>
    </source>
</evidence>
<dbReference type="SUPFAM" id="SSF52738">
    <property type="entry name" value="Methylesterase CheB, C-terminal domain"/>
    <property type="match status" value="1"/>
</dbReference>
<evidence type="ECO:0000256" key="4">
    <source>
        <dbReference type="PROSITE-ProRule" id="PRU00050"/>
    </source>
</evidence>
<dbReference type="Gene3D" id="3.40.50.150">
    <property type="entry name" value="Vaccinia Virus protein VP39"/>
    <property type="match status" value="1"/>
</dbReference>
<feature type="domain" description="PAC" evidence="10">
    <location>
        <begin position="789"/>
        <end position="839"/>
    </location>
</feature>
<dbReference type="GO" id="GO:0000155">
    <property type="term" value="F:phosphorelay sensor kinase activity"/>
    <property type="evidence" value="ECO:0007669"/>
    <property type="project" value="InterPro"/>
</dbReference>
<feature type="modified residue" description="4-aspartylphosphate" evidence="5">
    <location>
        <position position="1280"/>
    </location>
</feature>
<dbReference type="Pfam" id="PF13596">
    <property type="entry name" value="PAS_10"/>
    <property type="match status" value="1"/>
</dbReference>
<keyword evidence="4" id="KW-0378">Hydrolase</keyword>
<dbReference type="EC" id="2.7.13.3" evidence="2"/>
<dbReference type="SMART" id="SM00138">
    <property type="entry name" value="MeTrc"/>
    <property type="match status" value="1"/>
</dbReference>
<dbReference type="InterPro" id="IPR022641">
    <property type="entry name" value="CheR_N"/>
</dbReference>
<gene>
    <name evidence="13" type="ORF">SAMN05192563_102455</name>
</gene>
<dbReference type="PROSITE" id="PS50109">
    <property type="entry name" value="HIS_KIN"/>
    <property type="match status" value="1"/>
</dbReference>
<evidence type="ECO:0000259" key="12">
    <source>
        <dbReference type="PROSITE" id="PS50123"/>
    </source>
</evidence>